<dbReference type="AlphaFoldDB" id="A0A1E1WJK6"/>
<sequence>MMTMDVGMYNNQQNGYSAEYYQQGAAYQPPYEGYHEGYYEPPTHYYEPLIHGQPTHEPPAPVISTDTGLCYTNLDYGELQQNYPLHTLPAHAEPFKHRDDVPRHEEMHMHEHKLDNHYLETKYNMHFVDESTMQYNHAGSPLPCAEFEHYQPKEEFSGLRDGFPREECGGGHHLPSGHQTHPQHAAVPTYKWMQVKRNVPKPAAPKLMIPPPDFVNQGVLGSPQDGMRTPTSAQMLANPLLNLNNTGRTNFTNKQLTELEKEFHFNKYLTRARRIEIASALQLNETQVKIWFQNRRMKQKKRIKEGLIVPTDAPATSTTNTIGSSENSRESS</sequence>
<organism evidence="10">
    <name type="scientific">Pectinophora gossypiella</name>
    <name type="common">Cotton pink bollworm</name>
    <name type="synonym">Depressaria gossypiella</name>
    <dbReference type="NCBI Taxonomy" id="13191"/>
    <lineage>
        <taxon>Eukaryota</taxon>
        <taxon>Metazoa</taxon>
        <taxon>Ecdysozoa</taxon>
        <taxon>Arthropoda</taxon>
        <taxon>Hexapoda</taxon>
        <taxon>Insecta</taxon>
        <taxon>Pterygota</taxon>
        <taxon>Neoptera</taxon>
        <taxon>Endopterygota</taxon>
        <taxon>Lepidoptera</taxon>
        <taxon>Glossata</taxon>
        <taxon>Ditrysia</taxon>
        <taxon>Gelechioidea</taxon>
        <taxon>Gelechiidae</taxon>
        <taxon>Apatetrinae</taxon>
        <taxon>Pectinophora</taxon>
    </lineage>
</organism>
<reference evidence="10" key="1">
    <citation type="submission" date="2015-09" db="EMBL/GenBank/DDBJ databases">
        <title>De novo assembly of Pectinophora gossypiella (Pink Bollworm) gut transcriptome.</title>
        <authorList>
            <person name="Tassone E.E."/>
        </authorList>
    </citation>
    <scope>NUCLEOTIDE SEQUENCE</scope>
</reference>
<dbReference type="InterPro" id="IPR017970">
    <property type="entry name" value="Homeobox_CS"/>
</dbReference>
<protein>
    <recommendedName>
        <fullName evidence="9">Homeobox domain-containing protein</fullName>
    </recommendedName>
</protein>
<evidence type="ECO:0000256" key="5">
    <source>
        <dbReference type="ARBA" id="ARBA00023242"/>
    </source>
</evidence>
<evidence type="ECO:0000256" key="3">
    <source>
        <dbReference type="ARBA" id="ARBA00023125"/>
    </source>
</evidence>
<dbReference type="PROSITE" id="PS00027">
    <property type="entry name" value="HOMEOBOX_1"/>
    <property type="match status" value="1"/>
</dbReference>
<keyword evidence="3 6" id="KW-0238">DNA-binding</keyword>
<dbReference type="OrthoDB" id="6159439at2759"/>
<evidence type="ECO:0000256" key="2">
    <source>
        <dbReference type="ARBA" id="ARBA00022473"/>
    </source>
</evidence>
<feature type="compositionally biased region" description="Polar residues" evidence="8">
    <location>
        <begin position="314"/>
        <end position="326"/>
    </location>
</feature>
<dbReference type="EMBL" id="GDQN01003861">
    <property type="protein sequence ID" value="JAT87193.1"/>
    <property type="molecule type" value="Transcribed_RNA"/>
</dbReference>
<dbReference type="CDD" id="cd00086">
    <property type="entry name" value="homeodomain"/>
    <property type="match status" value="1"/>
</dbReference>
<keyword evidence="2" id="KW-0217">Developmental protein</keyword>
<dbReference type="PANTHER" id="PTHR45946">
    <property type="entry name" value="HOMEOBOX PROTEIN ROUGH-RELATED"/>
    <property type="match status" value="1"/>
</dbReference>
<evidence type="ECO:0000259" key="9">
    <source>
        <dbReference type="PROSITE" id="PS50071"/>
    </source>
</evidence>
<dbReference type="PROSITE" id="PS50071">
    <property type="entry name" value="HOMEOBOX_2"/>
    <property type="match status" value="1"/>
</dbReference>
<dbReference type="Gene3D" id="1.10.10.60">
    <property type="entry name" value="Homeodomain-like"/>
    <property type="match status" value="1"/>
</dbReference>
<dbReference type="InterPro" id="IPR046327">
    <property type="entry name" value="HXA1/B1/D1"/>
</dbReference>
<feature type="region of interest" description="Disordered" evidence="8">
    <location>
        <begin position="310"/>
        <end position="332"/>
    </location>
</feature>
<accession>A0A1E1WJK6</accession>
<evidence type="ECO:0000313" key="10">
    <source>
        <dbReference type="EMBL" id="JAT87193.1"/>
    </source>
</evidence>
<dbReference type="SUPFAM" id="SSF46689">
    <property type="entry name" value="Homeodomain-like"/>
    <property type="match status" value="1"/>
</dbReference>
<keyword evidence="5 6" id="KW-0539">Nucleus</keyword>
<evidence type="ECO:0000256" key="4">
    <source>
        <dbReference type="ARBA" id="ARBA00023155"/>
    </source>
</evidence>
<dbReference type="SMART" id="SM00389">
    <property type="entry name" value="HOX"/>
    <property type="match status" value="1"/>
</dbReference>
<dbReference type="InterPro" id="IPR001356">
    <property type="entry name" value="HD"/>
</dbReference>
<evidence type="ECO:0000256" key="6">
    <source>
        <dbReference type="PROSITE-ProRule" id="PRU00108"/>
    </source>
</evidence>
<dbReference type="GO" id="GO:0000981">
    <property type="term" value="F:DNA-binding transcription factor activity, RNA polymerase II-specific"/>
    <property type="evidence" value="ECO:0007669"/>
    <property type="project" value="InterPro"/>
</dbReference>
<feature type="DNA-binding region" description="Homeobox" evidence="6">
    <location>
        <begin position="244"/>
        <end position="303"/>
    </location>
</feature>
<dbReference type="InterPro" id="IPR020479">
    <property type="entry name" value="HD_metazoa"/>
</dbReference>
<name>A0A1E1WJK6_PECGO</name>
<comment type="subcellular location">
    <subcellularLocation>
        <location evidence="1 6 7">Nucleus</location>
    </subcellularLocation>
</comment>
<evidence type="ECO:0000256" key="8">
    <source>
        <dbReference type="SAM" id="MobiDB-lite"/>
    </source>
</evidence>
<gene>
    <name evidence="10" type="ORF">g.12722</name>
</gene>
<dbReference type="InterPro" id="IPR009057">
    <property type="entry name" value="Homeodomain-like_sf"/>
</dbReference>
<dbReference type="GO" id="GO:0000978">
    <property type="term" value="F:RNA polymerase II cis-regulatory region sequence-specific DNA binding"/>
    <property type="evidence" value="ECO:0007669"/>
    <property type="project" value="TreeGrafter"/>
</dbReference>
<dbReference type="GO" id="GO:0005634">
    <property type="term" value="C:nucleus"/>
    <property type="evidence" value="ECO:0007669"/>
    <property type="project" value="UniProtKB-SubCell"/>
</dbReference>
<evidence type="ECO:0000256" key="7">
    <source>
        <dbReference type="RuleBase" id="RU000682"/>
    </source>
</evidence>
<dbReference type="PRINTS" id="PR00024">
    <property type="entry name" value="HOMEOBOX"/>
</dbReference>
<feature type="domain" description="Homeobox" evidence="9">
    <location>
        <begin position="242"/>
        <end position="302"/>
    </location>
</feature>
<proteinExistence type="predicted"/>
<dbReference type="PANTHER" id="PTHR45946:SF4">
    <property type="entry name" value="HOMEOBOX PROTEIN ROUGH-RELATED"/>
    <property type="match status" value="1"/>
</dbReference>
<evidence type="ECO:0000256" key="1">
    <source>
        <dbReference type="ARBA" id="ARBA00004123"/>
    </source>
</evidence>
<keyword evidence="4 6" id="KW-0371">Homeobox</keyword>
<dbReference type="Pfam" id="PF00046">
    <property type="entry name" value="Homeodomain"/>
    <property type="match status" value="1"/>
</dbReference>